<evidence type="ECO:0000313" key="1">
    <source>
        <dbReference type="Proteomes" id="UP000887562"/>
    </source>
</evidence>
<accession>A0A915EYF2</accession>
<sequence length="64" mass="7098">MKPSLSAYLDSTAVLFAAISHRLSMPYTVLLIGNQDDRAYIFVPDATQEGRQPNPAAYVDRIDI</sequence>
<reference evidence="2" key="1">
    <citation type="submission" date="2022-11" db="UniProtKB">
        <authorList>
            <consortium name="WormBaseParasite"/>
        </authorList>
    </citation>
    <scope>IDENTIFICATION</scope>
</reference>
<protein>
    <submittedName>
        <fullName evidence="2">Uncharacterized protein</fullName>
    </submittedName>
</protein>
<dbReference type="Proteomes" id="UP000887562">
    <property type="component" value="Unplaced"/>
</dbReference>
<keyword evidence="1" id="KW-1185">Reference proteome</keyword>
<dbReference type="WBParaSite" id="maker-E.canG7_contigs_7123-snap-gene-0.3-mRNA-1">
    <property type="protein sequence ID" value="maker-E.canG7_contigs_7123-snap-gene-0.3-mRNA-1"/>
    <property type="gene ID" value="EcG7_08657"/>
</dbReference>
<dbReference type="AlphaFoldDB" id="A0A915EYF2"/>
<evidence type="ECO:0000313" key="2">
    <source>
        <dbReference type="WBParaSite" id="maker-E.canG7_contigs_7123-snap-gene-0.3-mRNA-1"/>
    </source>
</evidence>
<name>A0A915EYF2_9CEST</name>
<organism evidence="1 2">
    <name type="scientific">Echinococcus canadensis</name>
    <dbReference type="NCBI Taxonomy" id="519352"/>
    <lineage>
        <taxon>Eukaryota</taxon>
        <taxon>Metazoa</taxon>
        <taxon>Spiralia</taxon>
        <taxon>Lophotrochozoa</taxon>
        <taxon>Platyhelminthes</taxon>
        <taxon>Cestoda</taxon>
        <taxon>Eucestoda</taxon>
        <taxon>Cyclophyllidea</taxon>
        <taxon>Taeniidae</taxon>
        <taxon>Echinococcus</taxon>
        <taxon>Echinococcus canadensis group</taxon>
    </lineage>
</organism>
<proteinExistence type="predicted"/>